<comment type="caution">
    <text evidence="3">The sequence shown here is derived from an EMBL/GenBank/DDBJ whole genome shotgun (WGS) entry which is preliminary data.</text>
</comment>
<feature type="transmembrane region" description="Helical" evidence="2">
    <location>
        <begin position="81"/>
        <end position="106"/>
    </location>
</feature>
<evidence type="ECO:0000256" key="2">
    <source>
        <dbReference type="SAM" id="Phobius"/>
    </source>
</evidence>
<protein>
    <submittedName>
        <fullName evidence="3">Tetratricopeptide (TPR) repeat protein</fullName>
    </submittedName>
</protein>
<keyword evidence="2" id="KW-0472">Membrane</keyword>
<dbReference type="EMBL" id="JACHHU010000038">
    <property type="protein sequence ID" value="MBB6544850.1"/>
    <property type="molecule type" value="Genomic_DNA"/>
</dbReference>
<organism evidence="3 4">
    <name type="scientific">Thalassotalea piscium</name>
    <dbReference type="NCBI Taxonomy" id="1230533"/>
    <lineage>
        <taxon>Bacteria</taxon>
        <taxon>Pseudomonadati</taxon>
        <taxon>Pseudomonadota</taxon>
        <taxon>Gammaproteobacteria</taxon>
        <taxon>Alteromonadales</taxon>
        <taxon>Colwelliaceae</taxon>
        <taxon>Thalassotalea</taxon>
    </lineage>
</organism>
<feature type="transmembrane region" description="Helical" evidence="2">
    <location>
        <begin position="270"/>
        <end position="292"/>
    </location>
</feature>
<dbReference type="Pfam" id="PF13181">
    <property type="entry name" value="TPR_8"/>
    <property type="match status" value="1"/>
</dbReference>
<reference evidence="3 4" key="1">
    <citation type="submission" date="2020-08" db="EMBL/GenBank/DDBJ databases">
        <title>Genomic Encyclopedia of Type Strains, Phase IV (KMG-IV): sequencing the most valuable type-strain genomes for metagenomic binning, comparative biology and taxonomic classification.</title>
        <authorList>
            <person name="Goeker M."/>
        </authorList>
    </citation>
    <scope>NUCLEOTIDE SEQUENCE [LARGE SCALE GENOMIC DNA]</scope>
    <source>
        <strain evidence="3 4">DSM 26287</strain>
    </source>
</reference>
<keyword evidence="2" id="KW-0812">Transmembrane</keyword>
<dbReference type="SUPFAM" id="SSF48452">
    <property type="entry name" value="TPR-like"/>
    <property type="match status" value="1"/>
</dbReference>
<dbReference type="GO" id="GO:0035269">
    <property type="term" value="P:protein O-linked glycosylation via mannose"/>
    <property type="evidence" value="ECO:0007669"/>
    <property type="project" value="TreeGrafter"/>
</dbReference>
<feature type="transmembrane region" description="Helical" evidence="2">
    <location>
        <begin position="379"/>
        <end position="397"/>
    </location>
</feature>
<dbReference type="Proteomes" id="UP000537141">
    <property type="component" value="Unassembled WGS sequence"/>
</dbReference>
<evidence type="ECO:0000313" key="3">
    <source>
        <dbReference type="EMBL" id="MBB6544850.1"/>
    </source>
</evidence>
<feature type="transmembrane region" description="Helical" evidence="2">
    <location>
        <begin position="12"/>
        <end position="35"/>
    </location>
</feature>
<feature type="transmembrane region" description="Helical" evidence="2">
    <location>
        <begin position="299"/>
        <end position="319"/>
    </location>
</feature>
<feature type="transmembrane region" description="Helical" evidence="2">
    <location>
        <begin position="143"/>
        <end position="167"/>
    </location>
</feature>
<name>A0A7X0NK16_9GAMM</name>
<feature type="transmembrane region" description="Helical" evidence="2">
    <location>
        <begin position="325"/>
        <end position="344"/>
    </location>
</feature>
<feature type="repeat" description="TPR" evidence="1">
    <location>
        <begin position="503"/>
        <end position="536"/>
    </location>
</feature>
<dbReference type="PANTHER" id="PTHR44395">
    <property type="match status" value="1"/>
</dbReference>
<feature type="transmembrane region" description="Helical" evidence="2">
    <location>
        <begin position="225"/>
        <end position="250"/>
    </location>
</feature>
<feature type="transmembrane region" description="Helical" evidence="2">
    <location>
        <begin position="118"/>
        <end position="137"/>
    </location>
</feature>
<dbReference type="InterPro" id="IPR019734">
    <property type="entry name" value="TPR_rpt"/>
</dbReference>
<keyword evidence="4" id="KW-1185">Reference proteome</keyword>
<dbReference type="SMART" id="SM00028">
    <property type="entry name" value="TPR"/>
    <property type="match status" value="2"/>
</dbReference>
<feature type="transmembrane region" description="Helical" evidence="2">
    <location>
        <begin position="179"/>
        <end position="194"/>
    </location>
</feature>
<accession>A0A7X0NK16</accession>
<feature type="transmembrane region" description="Helical" evidence="2">
    <location>
        <begin position="200"/>
        <end position="218"/>
    </location>
</feature>
<dbReference type="AlphaFoldDB" id="A0A7X0NK16"/>
<dbReference type="GO" id="GO:0000030">
    <property type="term" value="F:mannosyltransferase activity"/>
    <property type="evidence" value="ECO:0007669"/>
    <property type="project" value="TreeGrafter"/>
</dbReference>
<dbReference type="PANTHER" id="PTHR44395:SF1">
    <property type="entry name" value="PROTEIN O-MANNOSYL-TRANSFERASE TMTC3"/>
    <property type="match status" value="1"/>
</dbReference>
<proteinExistence type="predicted"/>
<keyword evidence="2" id="KW-1133">Transmembrane helix</keyword>
<dbReference type="PROSITE" id="PS50005">
    <property type="entry name" value="TPR"/>
    <property type="match status" value="1"/>
</dbReference>
<keyword evidence="1" id="KW-0802">TPR repeat</keyword>
<sequence>MYFEQKTSFSIFTFFFLLIVIFLAYSNSFLVPFLFDDITSIVEKQKVYIEGFSAIYQEFGQRLLVYLTFYGNYQLHQLDVWGYHLVNTCIHLISAFFVYLLTLEILKANQILVLKERAPLLNIQWFALLVCLLFALHPLQTQAVTYIVQRTTSLAALFYIATMFSYFKFRFAEKHTHKTVMFIATFALFVLAVLTKQNTYTLPGALLVLEIIFIYPILRYSPRIPLIIGACLTVVMAISLLIFPEIVIALDAASKETTDFTRLAYFESQLTILVHYITLFIYPVNLQVEYIYPLADGNLLDSIGYLFAYAVAISVAFFYRRKEPILAFAIIFFFIAHAVESSFIPISDLVFEHRTYLPNLSLCLLAIFFLQKIASKQLFTVKVVTLLIIVVLAYLTYQRNEVWSDPEKLYANELKINDNKPRIYASLGDYYRLDSKHKLSADNYKKAYELTGEFNDLDNQGFDAKFGYFNNYIAALSRAGENKEAIAVTLQLLPQLKGSKFLPIIYTNLGSFYWQEKNYLHCTKYMFQAMKLKPNMIEPVIGVGKCFEEMGDKEMALHMFNKARKLSQ</sequence>
<evidence type="ECO:0000256" key="1">
    <source>
        <dbReference type="PROSITE-ProRule" id="PRU00339"/>
    </source>
</evidence>
<gene>
    <name evidence="3" type="ORF">HNQ55_003384</name>
</gene>
<dbReference type="Gene3D" id="1.25.40.10">
    <property type="entry name" value="Tetratricopeptide repeat domain"/>
    <property type="match status" value="1"/>
</dbReference>
<dbReference type="InterPro" id="IPR011990">
    <property type="entry name" value="TPR-like_helical_dom_sf"/>
</dbReference>
<evidence type="ECO:0000313" key="4">
    <source>
        <dbReference type="Proteomes" id="UP000537141"/>
    </source>
</evidence>
<dbReference type="RefSeq" id="WP_184426339.1">
    <property type="nucleotide sequence ID" value="NZ_AP027362.1"/>
</dbReference>